<proteinExistence type="predicted"/>
<evidence type="ECO:0000313" key="1">
    <source>
        <dbReference type="EMBL" id="SDI24052.1"/>
    </source>
</evidence>
<dbReference type="AlphaFoldDB" id="A0A1G8IZ11"/>
<dbReference type="EMBL" id="FNED01000002">
    <property type="protein sequence ID" value="SDI24052.1"/>
    <property type="molecule type" value="Genomic_DNA"/>
</dbReference>
<reference evidence="1 2" key="1">
    <citation type="submission" date="2016-10" db="EMBL/GenBank/DDBJ databases">
        <authorList>
            <person name="de Groot N.N."/>
        </authorList>
    </citation>
    <scope>NUCLEOTIDE SEQUENCE [LARGE SCALE GENOMIC DNA]</scope>
    <source>
        <strain evidence="1 2">DSM 2895</strain>
    </source>
</reference>
<organism evidence="1 2">
    <name type="scientific">Aneurinibacillus migulanus</name>
    <name type="common">Bacillus migulanus</name>
    <dbReference type="NCBI Taxonomy" id="47500"/>
    <lineage>
        <taxon>Bacteria</taxon>
        <taxon>Bacillati</taxon>
        <taxon>Bacillota</taxon>
        <taxon>Bacilli</taxon>
        <taxon>Bacillales</taxon>
        <taxon>Paenibacillaceae</taxon>
        <taxon>Aneurinibacillus group</taxon>
        <taxon>Aneurinibacillus</taxon>
    </lineage>
</organism>
<evidence type="ECO:0000313" key="2">
    <source>
        <dbReference type="Proteomes" id="UP000182836"/>
    </source>
</evidence>
<name>A0A1G8IZ11_ANEMI</name>
<protein>
    <submittedName>
        <fullName evidence="1">Uncharacterized protein</fullName>
    </submittedName>
</protein>
<accession>A0A1G8IZ11</accession>
<dbReference type="Proteomes" id="UP000182836">
    <property type="component" value="Unassembled WGS sequence"/>
</dbReference>
<gene>
    <name evidence="1" type="ORF">SAMN04487909_102238</name>
</gene>
<sequence>MLKGGTIMKEEHVVFLYVRGKKIKLTMKQYNLLTQTQPVNQGNKI</sequence>